<keyword evidence="2" id="KW-1185">Reference proteome</keyword>
<accession>A0A0F5JRX1</accession>
<dbReference type="Proteomes" id="UP000033035">
    <property type="component" value="Unassembled WGS sequence"/>
</dbReference>
<dbReference type="AlphaFoldDB" id="A0A0F5JRX1"/>
<comment type="caution">
    <text evidence="1">The sequence shown here is derived from an EMBL/GenBank/DDBJ whole genome shotgun (WGS) entry which is preliminary data.</text>
</comment>
<evidence type="ECO:0000313" key="2">
    <source>
        <dbReference type="Proteomes" id="UP000033035"/>
    </source>
</evidence>
<protein>
    <submittedName>
        <fullName evidence="1">Uncharacterized protein</fullName>
    </submittedName>
</protein>
<organism evidence="1 2">
    <name type="scientific">Parabacteroides gordonii MS-1 = DSM 23371</name>
    <dbReference type="NCBI Taxonomy" id="1203610"/>
    <lineage>
        <taxon>Bacteria</taxon>
        <taxon>Pseudomonadati</taxon>
        <taxon>Bacteroidota</taxon>
        <taxon>Bacteroidia</taxon>
        <taxon>Bacteroidales</taxon>
        <taxon>Tannerellaceae</taxon>
        <taxon>Parabacteroides</taxon>
    </lineage>
</organism>
<sequence length="397" mass="44584">MGLLAIQTVSAQIPERVFKSDHRIDPDKKGQLSVELDNISFFKDNEYSGSIMKGYSLPGLWVQPKVVFYPLSNIKLEVGAHMLRYWGATKYPSLAYQDIAAWKGNQYQHGFHVLPFFRAQMALSDHVNIVLGDIYGGANHNLIEPLYNPELNLTADPEAGLQLLYDSRRFDLDVWVNWESFIFHGDTHQEAFTVGLSARYKLNDPESRFHFYMPLQGLAQHRGGEIDTIYTNSVQTLMNGAVGAGAVWNTGNPIVKNVNLEFDVAGYYQQAGDLWPYGSGSGFYVRASADIYDFRVKTSYWNSNKFISMFGSPFYGAMSTATEGVRFDGQNLVYLGLEYSRSFGKGFSVGVDVDVYQHLSVNMYEQGVDGIRKSGSATSFSAGIYFRINPSFLIKSF</sequence>
<evidence type="ECO:0000313" key="1">
    <source>
        <dbReference type="EMBL" id="KKB60479.1"/>
    </source>
</evidence>
<proteinExistence type="predicted"/>
<dbReference type="PATRIC" id="fig|1203610.3.peg.379"/>
<dbReference type="HOGENOM" id="CLU_055766_0_0_10"/>
<dbReference type="STRING" id="1203610.HMPREF1536_00359"/>
<gene>
    <name evidence="1" type="ORF">HMPREF1536_00359</name>
</gene>
<reference evidence="1 2" key="1">
    <citation type="submission" date="2013-04" db="EMBL/GenBank/DDBJ databases">
        <title>The Genome Sequence of Parabacteroides gordonii DSM 23371.</title>
        <authorList>
            <consortium name="The Broad Institute Genomics Platform"/>
            <person name="Earl A."/>
            <person name="Ward D."/>
            <person name="Feldgarden M."/>
            <person name="Gevers D."/>
            <person name="Martens E."/>
            <person name="Sakamoto M."/>
            <person name="Benno Y."/>
            <person name="Suzuki N."/>
            <person name="Matsunaga N."/>
            <person name="Koshihara K."/>
            <person name="Seki M."/>
            <person name="Komiya H."/>
            <person name="Walker B."/>
            <person name="Young S."/>
            <person name="Zeng Q."/>
            <person name="Gargeya S."/>
            <person name="Fitzgerald M."/>
            <person name="Haas B."/>
            <person name="Abouelleil A."/>
            <person name="Allen A.W."/>
            <person name="Alvarado L."/>
            <person name="Arachchi H.M."/>
            <person name="Berlin A.M."/>
            <person name="Chapman S.B."/>
            <person name="Gainer-Dewar J."/>
            <person name="Goldberg J."/>
            <person name="Griggs A."/>
            <person name="Gujja S."/>
            <person name="Hansen M."/>
            <person name="Howarth C."/>
            <person name="Imamovic A."/>
            <person name="Ireland A."/>
            <person name="Larimer J."/>
            <person name="McCowan C."/>
            <person name="Murphy C."/>
            <person name="Pearson M."/>
            <person name="Poon T.W."/>
            <person name="Priest M."/>
            <person name="Roberts A."/>
            <person name="Saif S."/>
            <person name="Shea T."/>
            <person name="Sisk P."/>
            <person name="Sykes S."/>
            <person name="Wortman J."/>
            <person name="Nusbaum C."/>
            <person name="Birren B."/>
        </authorList>
    </citation>
    <scope>NUCLEOTIDE SEQUENCE [LARGE SCALE GENOMIC DNA]</scope>
    <source>
        <strain evidence="1 2">MS-1</strain>
    </source>
</reference>
<dbReference type="PROSITE" id="PS50007">
    <property type="entry name" value="PIPLC_X_DOMAIN"/>
    <property type="match status" value="1"/>
</dbReference>
<name>A0A0F5JRX1_9BACT</name>
<dbReference type="EMBL" id="AQHW01000002">
    <property type="protein sequence ID" value="KKB60479.1"/>
    <property type="molecule type" value="Genomic_DNA"/>
</dbReference>